<feature type="region of interest" description="Disordered" evidence="1">
    <location>
        <begin position="1"/>
        <end position="75"/>
    </location>
</feature>
<reference evidence="2" key="1">
    <citation type="submission" date="2013-11" db="EMBL/GenBank/DDBJ databases">
        <title>Genome sequence of the fusiform rust pathogen reveals effectors for host alternation and coevolution with pine.</title>
        <authorList>
            <consortium name="DOE Joint Genome Institute"/>
            <person name="Smith K."/>
            <person name="Pendleton A."/>
            <person name="Kubisiak T."/>
            <person name="Anderson C."/>
            <person name="Salamov A."/>
            <person name="Aerts A."/>
            <person name="Riley R."/>
            <person name="Clum A."/>
            <person name="Lindquist E."/>
            <person name="Ence D."/>
            <person name="Campbell M."/>
            <person name="Kronenberg Z."/>
            <person name="Feau N."/>
            <person name="Dhillon B."/>
            <person name="Hamelin R."/>
            <person name="Burleigh J."/>
            <person name="Smith J."/>
            <person name="Yandell M."/>
            <person name="Nelson C."/>
            <person name="Grigoriev I."/>
            <person name="Davis J."/>
        </authorList>
    </citation>
    <scope>NUCLEOTIDE SEQUENCE</scope>
    <source>
        <strain evidence="2">G11</strain>
    </source>
</reference>
<dbReference type="AlphaFoldDB" id="A0A9P6TGU0"/>
<feature type="compositionally biased region" description="Low complexity" evidence="1">
    <location>
        <begin position="15"/>
        <end position="37"/>
    </location>
</feature>
<dbReference type="Proteomes" id="UP000886653">
    <property type="component" value="Unassembled WGS sequence"/>
</dbReference>
<accession>A0A9P6TGU0</accession>
<feature type="compositionally biased region" description="Basic residues" evidence="1">
    <location>
        <begin position="66"/>
        <end position="75"/>
    </location>
</feature>
<feature type="compositionally biased region" description="Acidic residues" evidence="1">
    <location>
        <begin position="38"/>
        <end position="52"/>
    </location>
</feature>
<gene>
    <name evidence="2" type="ORF">CROQUDRAFT_85835</name>
</gene>
<evidence type="ECO:0000256" key="1">
    <source>
        <dbReference type="SAM" id="MobiDB-lite"/>
    </source>
</evidence>
<evidence type="ECO:0000313" key="3">
    <source>
        <dbReference type="Proteomes" id="UP000886653"/>
    </source>
</evidence>
<sequence length="86" mass="9583">MHHQTSTSANQVAHKSLGGSNLSLTSSKSQSNINDTDMSSDESDEEYNEEDVQEKSINNDGLVHSKASKKRHGHHNVQHTWIILLM</sequence>
<comment type="caution">
    <text evidence="2">The sequence shown here is derived from an EMBL/GenBank/DDBJ whole genome shotgun (WGS) entry which is preliminary data.</text>
</comment>
<protein>
    <submittedName>
        <fullName evidence="2">Uncharacterized protein</fullName>
    </submittedName>
</protein>
<feature type="compositionally biased region" description="Polar residues" evidence="1">
    <location>
        <begin position="1"/>
        <end position="13"/>
    </location>
</feature>
<organism evidence="2 3">
    <name type="scientific">Cronartium quercuum f. sp. fusiforme G11</name>
    <dbReference type="NCBI Taxonomy" id="708437"/>
    <lineage>
        <taxon>Eukaryota</taxon>
        <taxon>Fungi</taxon>
        <taxon>Dikarya</taxon>
        <taxon>Basidiomycota</taxon>
        <taxon>Pucciniomycotina</taxon>
        <taxon>Pucciniomycetes</taxon>
        <taxon>Pucciniales</taxon>
        <taxon>Coleosporiaceae</taxon>
        <taxon>Cronartium</taxon>
    </lineage>
</organism>
<proteinExistence type="predicted"/>
<name>A0A9P6TGU0_9BASI</name>
<keyword evidence="3" id="KW-1185">Reference proteome</keyword>
<dbReference type="EMBL" id="MU167209">
    <property type="protein sequence ID" value="KAG0152121.1"/>
    <property type="molecule type" value="Genomic_DNA"/>
</dbReference>
<evidence type="ECO:0000313" key="2">
    <source>
        <dbReference type="EMBL" id="KAG0152121.1"/>
    </source>
</evidence>